<evidence type="ECO:0000256" key="4">
    <source>
        <dbReference type="ARBA" id="ARBA00022989"/>
    </source>
</evidence>
<gene>
    <name evidence="10" type="ORF">ACFPET_07360</name>
</gene>
<feature type="domain" description="RDD" evidence="8">
    <location>
        <begin position="115"/>
        <end position="268"/>
    </location>
</feature>
<keyword evidence="5 7" id="KW-0472">Membrane</keyword>
<dbReference type="Pfam" id="PF10708">
    <property type="entry name" value="DUF2510"/>
    <property type="match status" value="1"/>
</dbReference>
<name>A0ABV8TWZ2_9ACTN</name>
<organism evidence="10 11">
    <name type="scientific">Salininema proteolyticum</name>
    <dbReference type="NCBI Taxonomy" id="1607685"/>
    <lineage>
        <taxon>Bacteria</taxon>
        <taxon>Bacillati</taxon>
        <taxon>Actinomycetota</taxon>
        <taxon>Actinomycetes</taxon>
        <taxon>Glycomycetales</taxon>
        <taxon>Glycomycetaceae</taxon>
        <taxon>Salininema</taxon>
    </lineage>
</organism>
<evidence type="ECO:0000256" key="2">
    <source>
        <dbReference type="ARBA" id="ARBA00022475"/>
    </source>
</evidence>
<evidence type="ECO:0000256" key="1">
    <source>
        <dbReference type="ARBA" id="ARBA00004651"/>
    </source>
</evidence>
<protein>
    <submittedName>
        <fullName evidence="10">RDD family protein</fullName>
    </submittedName>
</protein>
<dbReference type="Proteomes" id="UP001595823">
    <property type="component" value="Unassembled WGS sequence"/>
</dbReference>
<feature type="region of interest" description="Disordered" evidence="6">
    <location>
        <begin position="1"/>
        <end position="82"/>
    </location>
</feature>
<proteinExistence type="predicted"/>
<sequence length="304" mass="32724">MSAIEPGWYPDPAEPGTQRYWDGSAWVGKPVPADEEPPERPEPLDPEPEPAPRPAAETPSPRGDAGGIVRPPEIIPKKPGMYPPKDGVELRSLGTLVGWMHRGDVKRLLDGRRLATPGARIGARVVDAVAVGLLSLVFNSYLLYLLGKDLVPAAREMERVMASGGDPFSVELPDVTGLVTAILLITVGLWFAYEVPATLNSGQTLGKRVFKIKVASLVPNQPGWGRHIVRWSYSALPLVCFPYGAIVWILDGIWCLTDRPFRQCLHDKSPATIVVSVADETRSTTAGPPSDQGSGSRDAPGASD</sequence>
<dbReference type="PANTHER" id="PTHR36115">
    <property type="entry name" value="PROLINE-RICH ANTIGEN HOMOLOG-RELATED"/>
    <property type="match status" value="1"/>
</dbReference>
<keyword evidence="4 7" id="KW-1133">Transmembrane helix</keyword>
<evidence type="ECO:0000259" key="8">
    <source>
        <dbReference type="Pfam" id="PF06271"/>
    </source>
</evidence>
<evidence type="ECO:0000313" key="11">
    <source>
        <dbReference type="Proteomes" id="UP001595823"/>
    </source>
</evidence>
<feature type="transmembrane region" description="Helical" evidence="7">
    <location>
        <begin position="175"/>
        <end position="193"/>
    </location>
</feature>
<dbReference type="InterPro" id="IPR010432">
    <property type="entry name" value="RDD"/>
</dbReference>
<keyword evidence="3 7" id="KW-0812">Transmembrane</keyword>
<evidence type="ECO:0000259" key="9">
    <source>
        <dbReference type="Pfam" id="PF10708"/>
    </source>
</evidence>
<evidence type="ECO:0000256" key="6">
    <source>
        <dbReference type="SAM" id="MobiDB-lite"/>
    </source>
</evidence>
<evidence type="ECO:0000313" key="10">
    <source>
        <dbReference type="EMBL" id="MFC4335012.1"/>
    </source>
</evidence>
<evidence type="ECO:0000256" key="3">
    <source>
        <dbReference type="ARBA" id="ARBA00022692"/>
    </source>
</evidence>
<feature type="transmembrane region" description="Helical" evidence="7">
    <location>
        <begin position="235"/>
        <end position="254"/>
    </location>
</feature>
<reference evidence="11" key="1">
    <citation type="journal article" date="2019" name="Int. J. Syst. Evol. Microbiol.">
        <title>The Global Catalogue of Microorganisms (GCM) 10K type strain sequencing project: providing services to taxonomists for standard genome sequencing and annotation.</title>
        <authorList>
            <consortium name="The Broad Institute Genomics Platform"/>
            <consortium name="The Broad Institute Genome Sequencing Center for Infectious Disease"/>
            <person name="Wu L."/>
            <person name="Ma J."/>
        </authorList>
    </citation>
    <scope>NUCLEOTIDE SEQUENCE [LARGE SCALE GENOMIC DNA]</scope>
    <source>
        <strain evidence="11">IBRC-M 10908</strain>
    </source>
</reference>
<dbReference type="EMBL" id="JBHSDK010000010">
    <property type="protein sequence ID" value="MFC4335012.1"/>
    <property type="molecule type" value="Genomic_DNA"/>
</dbReference>
<feature type="transmembrane region" description="Helical" evidence="7">
    <location>
        <begin position="121"/>
        <end position="144"/>
    </location>
</feature>
<dbReference type="PANTHER" id="PTHR36115:SF4">
    <property type="entry name" value="MEMBRANE PROTEIN"/>
    <property type="match status" value="1"/>
</dbReference>
<dbReference type="RefSeq" id="WP_380619268.1">
    <property type="nucleotide sequence ID" value="NZ_JBHSDK010000010.1"/>
</dbReference>
<dbReference type="Pfam" id="PF06271">
    <property type="entry name" value="RDD"/>
    <property type="match status" value="1"/>
</dbReference>
<dbReference type="InterPro" id="IPR018929">
    <property type="entry name" value="DUF2510"/>
</dbReference>
<keyword evidence="2" id="KW-1003">Cell membrane</keyword>
<comment type="subcellular location">
    <subcellularLocation>
        <location evidence="1">Cell membrane</location>
        <topology evidence="1">Multi-pass membrane protein</topology>
    </subcellularLocation>
</comment>
<evidence type="ECO:0000256" key="5">
    <source>
        <dbReference type="ARBA" id="ARBA00023136"/>
    </source>
</evidence>
<feature type="region of interest" description="Disordered" evidence="6">
    <location>
        <begin position="280"/>
        <end position="304"/>
    </location>
</feature>
<feature type="compositionally biased region" description="Polar residues" evidence="6">
    <location>
        <begin position="283"/>
        <end position="295"/>
    </location>
</feature>
<comment type="caution">
    <text evidence="10">The sequence shown here is derived from an EMBL/GenBank/DDBJ whole genome shotgun (WGS) entry which is preliminary data.</text>
</comment>
<evidence type="ECO:0000256" key="7">
    <source>
        <dbReference type="SAM" id="Phobius"/>
    </source>
</evidence>
<dbReference type="InterPro" id="IPR051791">
    <property type="entry name" value="Pra-immunoreactive"/>
</dbReference>
<feature type="domain" description="DUF2510" evidence="9">
    <location>
        <begin position="6"/>
        <end position="38"/>
    </location>
</feature>
<accession>A0ABV8TWZ2</accession>
<keyword evidence="11" id="KW-1185">Reference proteome</keyword>